<evidence type="ECO:0000313" key="2">
    <source>
        <dbReference type="Proteomes" id="UP000245423"/>
    </source>
</evidence>
<accession>A0A1M4PMK2</accession>
<dbReference type="Proteomes" id="UP000245423">
    <property type="component" value="Chromosome 1"/>
</dbReference>
<gene>
    <name evidence="1" type="ORF">CUESP1_1309</name>
</gene>
<reference evidence="1 2" key="1">
    <citation type="submission" date="2016-11" db="EMBL/GenBank/DDBJ databases">
        <authorList>
            <person name="Manzoor S."/>
        </authorList>
    </citation>
    <scope>NUCLEOTIDE SEQUENCE [LARGE SCALE GENOMIC DNA]</scope>
    <source>
        <strain evidence="1">Clostridium ultunense strain Esp</strain>
    </source>
</reference>
<name>A0A1M4PMK2_9FIRM</name>
<protein>
    <submittedName>
        <fullName evidence="1">Uncharacterized protein</fullName>
    </submittedName>
</protein>
<organism evidence="1 2">
    <name type="scientific">[Clostridium] ultunense Esp</name>
    <dbReference type="NCBI Taxonomy" id="1288971"/>
    <lineage>
        <taxon>Bacteria</taxon>
        <taxon>Bacillati</taxon>
        <taxon>Bacillota</taxon>
        <taxon>Tissierellia</taxon>
        <taxon>Tissierellales</taxon>
        <taxon>Tepidimicrobiaceae</taxon>
        <taxon>Schnuerera</taxon>
    </lineage>
</organism>
<proteinExistence type="predicted"/>
<sequence length="67" mass="7716">MKNRFKIVAVILLIIIASLSLGLVKDNENQQENLVVEKIKLPDHANIIAPYIEIRYLLKLLDSNFQK</sequence>
<dbReference type="EMBL" id="LT669839">
    <property type="protein sequence ID" value="SHD76681.1"/>
    <property type="molecule type" value="Genomic_DNA"/>
</dbReference>
<dbReference type="RefSeq" id="WP_025640837.1">
    <property type="nucleotide sequence ID" value="NZ_LT669839.1"/>
</dbReference>
<dbReference type="AlphaFoldDB" id="A0A1M4PMK2"/>
<keyword evidence="2" id="KW-1185">Reference proteome</keyword>
<evidence type="ECO:0000313" key="1">
    <source>
        <dbReference type="EMBL" id="SHD76681.1"/>
    </source>
</evidence>